<dbReference type="InterPro" id="IPR018697">
    <property type="entry name" value="DUF2199"/>
</dbReference>
<dbReference type="Gene3D" id="3.30.2370.10">
    <property type="entry name" value="putative pyruvate dehydrogenase"/>
    <property type="match status" value="1"/>
</dbReference>
<dbReference type="AlphaFoldDB" id="A0A699GG74"/>
<sequence>MQTHWASIYKFANHIVVCPVSSTTAGIRVAVEPFQVLPSSVSPIDLGEAVHCALEDSRENVPQPTDWHSFAVPRLAAAGVKTEAAFQKKSQLVSAEFNGTVLKITPNRNGGAAGAKKGFETAVEHEAIVNGTSPEAVALSDAASVEMLRVWVAEKQLHCSLKIGMYRDGMGIDEESAWGTILADAARHISRALHPEDAEAEETALEKIRHRLNQELVAPTSDVKGITLICSKCGGEHSLDEMELNFRRPDDVVKLSVEDRARLVKETNDLCVIDGKRFFIRALLPISVKLREHRYCIGLWVEVSQAAFARIFDLWDSKAQIHEPPFAAKIANEIPTLDGSFGLDAELRLTGPATRPDVFLQVSPHQLYIEQAGGIDAHRASEYSALFAIESITGKIPGTVSLEVSIRYLRQQFLGEGTAFKVVLSDCDQLVYQEYDSSPVKDFDEIVGLEPEILGFEKGTYPVVVNCVMGSLKVSYRAASIYLDSGDAVSLDELAAASKAYWDAGDFLGPHRVNIINTLNLIASSNDQIEYSKAVPVNVANELVNQWFDDFYHPTDAQFAREFSVDEMVQLAKFTAYYDERVSLLPDSLEKVLITPAWGEVINCAGAVLDACGKPIPKFTAIKLYCIGEPENRELLLQRILSSLQETFGALSEEFDIHGPYGIRKGSSIGYRAFQNKLTEKGHGKYYALSGEANGQFGFNLLLGARIGEIAYTDLVLWYASETYVVDFLQFVEPILVPLNALSGFDIDVPDGYSITTEKKIKQSIFGSISIKVDYKHLAWLPSVHEGAVRGIFRNNIVNSKQLSALESRGITSTTPLRHGLHYISCPGE</sequence>
<proteinExistence type="predicted"/>
<accession>A0A699GG74</accession>
<organism evidence="1">
    <name type="scientific">Tanacetum cinerariifolium</name>
    <name type="common">Dalmatian daisy</name>
    <name type="synonym">Chrysanthemum cinerariifolium</name>
    <dbReference type="NCBI Taxonomy" id="118510"/>
    <lineage>
        <taxon>Eukaryota</taxon>
        <taxon>Viridiplantae</taxon>
        <taxon>Streptophyta</taxon>
        <taxon>Embryophyta</taxon>
        <taxon>Tracheophyta</taxon>
        <taxon>Spermatophyta</taxon>
        <taxon>Magnoliopsida</taxon>
        <taxon>eudicotyledons</taxon>
        <taxon>Gunneridae</taxon>
        <taxon>Pentapetalae</taxon>
        <taxon>asterids</taxon>
        <taxon>campanulids</taxon>
        <taxon>Asterales</taxon>
        <taxon>Asteraceae</taxon>
        <taxon>Asteroideae</taxon>
        <taxon>Anthemideae</taxon>
        <taxon>Anthemidinae</taxon>
        <taxon>Tanacetum</taxon>
    </lineage>
</organism>
<reference evidence="1" key="1">
    <citation type="journal article" date="2019" name="Sci. Rep.">
        <title>Draft genome of Tanacetum cinerariifolium, the natural source of mosquito coil.</title>
        <authorList>
            <person name="Yamashiro T."/>
            <person name="Shiraishi A."/>
            <person name="Satake H."/>
            <person name="Nakayama K."/>
        </authorList>
    </citation>
    <scope>NUCLEOTIDE SEQUENCE</scope>
</reference>
<gene>
    <name evidence="1" type="ORF">Tci_000638</name>
</gene>
<protein>
    <submittedName>
        <fullName evidence="1">Uncharacterized protein</fullName>
    </submittedName>
</protein>
<dbReference type="Gene3D" id="3.40.1590.10">
    <property type="entry name" value="NMB0488-like"/>
    <property type="match status" value="1"/>
</dbReference>
<dbReference type="InterPro" id="IPR031796">
    <property type="entry name" value="DUF5076"/>
</dbReference>
<name>A0A699GG74_TANCI</name>
<dbReference type="Pfam" id="PF16826">
    <property type="entry name" value="DUF5076"/>
    <property type="match status" value="1"/>
</dbReference>
<dbReference type="Pfam" id="PF09965">
    <property type="entry name" value="DUF2199"/>
    <property type="match status" value="1"/>
</dbReference>
<comment type="caution">
    <text evidence="1">The sequence shown here is derived from an EMBL/GenBank/DDBJ whole genome shotgun (WGS) entry which is preliminary data.</text>
</comment>
<dbReference type="EMBL" id="BKCJ010000012">
    <property type="protein sequence ID" value="GEU28660.1"/>
    <property type="molecule type" value="Genomic_DNA"/>
</dbReference>
<evidence type="ECO:0000313" key="1">
    <source>
        <dbReference type="EMBL" id="GEU28660.1"/>
    </source>
</evidence>
<dbReference type="InterPro" id="IPR037891">
    <property type="entry name" value="Cdil-like_sf"/>
</dbReference>
<dbReference type="SUPFAM" id="SSF160207">
    <property type="entry name" value="NMB0488-like"/>
    <property type="match status" value="1"/>
</dbReference>